<feature type="compositionally biased region" description="Low complexity" evidence="2">
    <location>
        <begin position="80"/>
        <end position="90"/>
    </location>
</feature>
<feature type="region of interest" description="Disordered" evidence="2">
    <location>
        <begin position="114"/>
        <end position="179"/>
    </location>
</feature>
<feature type="compositionally biased region" description="Polar residues" evidence="2">
    <location>
        <begin position="608"/>
        <end position="620"/>
    </location>
</feature>
<keyword evidence="1" id="KW-0175">Coiled coil</keyword>
<feature type="region of interest" description="Disordered" evidence="2">
    <location>
        <begin position="1290"/>
        <end position="1370"/>
    </location>
</feature>
<feature type="region of interest" description="Disordered" evidence="2">
    <location>
        <begin position="990"/>
        <end position="1013"/>
    </location>
</feature>
<feature type="compositionally biased region" description="Pro residues" evidence="2">
    <location>
        <begin position="934"/>
        <end position="943"/>
    </location>
</feature>
<feature type="compositionally biased region" description="Polar residues" evidence="2">
    <location>
        <begin position="477"/>
        <end position="490"/>
    </location>
</feature>
<feature type="coiled-coil region" evidence="1">
    <location>
        <begin position="1196"/>
        <end position="1230"/>
    </location>
</feature>
<feature type="compositionally biased region" description="Polar residues" evidence="2">
    <location>
        <begin position="627"/>
        <end position="638"/>
    </location>
</feature>
<feature type="compositionally biased region" description="Polar residues" evidence="2">
    <location>
        <begin position="1337"/>
        <end position="1352"/>
    </location>
</feature>
<feature type="region of interest" description="Disordered" evidence="2">
    <location>
        <begin position="331"/>
        <end position="587"/>
    </location>
</feature>
<name>A0ABQ0L4B3_MYCCL</name>
<feature type="compositionally biased region" description="Low complexity" evidence="2">
    <location>
        <begin position="639"/>
        <end position="648"/>
    </location>
</feature>
<reference evidence="3" key="1">
    <citation type="submission" date="2014-09" db="EMBL/GenBank/DDBJ databases">
        <title>Genome sequence of the luminous mushroom Mycena chlorophos for searching fungal bioluminescence genes.</title>
        <authorList>
            <person name="Tanaka Y."/>
            <person name="Kasuga D."/>
            <person name="Oba Y."/>
            <person name="Hase S."/>
            <person name="Sato K."/>
            <person name="Oba Y."/>
            <person name="Sakakibara Y."/>
        </authorList>
    </citation>
    <scope>NUCLEOTIDE SEQUENCE</scope>
</reference>
<evidence type="ECO:0000256" key="1">
    <source>
        <dbReference type="SAM" id="Coils"/>
    </source>
</evidence>
<feature type="compositionally biased region" description="Low complexity" evidence="2">
    <location>
        <begin position="1326"/>
        <end position="1336"/>
    </location>
</feature>
<feature type="compositionally biased region" description="Low complexity" evidence="2">
    <location>
        <begin position="1450"/>
        <end position="1462"/>
    </location>
</feature>
<feature type="compositionally biased region" description="Polar residues" evidence="2">
    <location>
        <begin position="753"/>
        <end position="764"/>
    </location>
</feature>
<protein>
    <recommendedName>
        <fullName evidence="5">Up-regulated during septation protein 1 domain-containing protein</fullName>
    </recommendedName>
</protein>
<gene>
    <name evidence="3" type="ORF">MCHLO_03541</name>
</gene>
<evidence type="ECO:0000313" key="4">
    <source>
        <dbReference type="Proteomes" id="UP000815677"/>
    </source>
</evidence>
<feature type="compositionally biased region" description="Acidic residues" evidence="2">
    <location>
        <begin position="913"/>
        <end position="923"/>
    </location>
</feature>
<feature type="region of interest" description="Disordered" evidence="2">
    <location>
        <begin position="1423"/>
        <end position="1467"/>
    </location>
</feature>
<evidence type="ECO:0000256" key="2">
    <source>
        <dbReference type="SAM" id="MobiDB-lite"/>
    </source>
</evidence>
<feature type="compositionally biased region" description="Low complexity" evidence="2">
    <location>
        <begin position="900"/>
        <end position="912"/>
    </location>
</feature>
<feature type="region of interest" description="Disordered" evidence="2">
    <location>
        <begin position="1027"/>
        <end position="1078"/>
    </location>
</feature>
<feature type="region of interest" description="Disordered" evidence="2">
    <location>
        <begin position="785"/>
        <end position="976"/>
    </location>
</feature>
<feature type="compositionally biased region" description="Acidic residues" evidence="2">
    <location>
        <begin position="149"/>
        <end position="169"/>
    </location>
</feature>
<sequence>MSRFASLINYRPNLNKKKGGSSGPSSSSSKLPFSLRPSRADPTSSYPYASEIFDITGTTSSFGDVSEHSADTTAPPLPGSLPNSTSLSLPTENVASPRVDIDIDFTPADWFPSHFLNKTDSVAGPSSLGAVAEKSMVVQPPPPPPKDELEQDDDEEDEDGDEDDEDEDGLSTMSEDVGEDLKALGASDFLKLTESDGLLGPGSSRKGAPTPIRIPNASLHGPRVQIDRVPSRPESMFSFDGTSAVSGTTLARALIGDSFVLSHDRSSRYRSGGSVLTRSDSATLPRGEHPFSPAWTIRRSAAFTPIDPDLPPVPPMPDMPDELKRVIAESRKTKSGNSPGGATDTSDSSPVDRRISRITEVPTPISGAPSSPDAPQSGAAPDPALSDTSASPRTPLLTHPGAASPSLFPTSPGQSSNLSGSDNRSSRDIDGVLDLYNFDSPGYGGGSSFDPPTPDPRADPNRFQPAFSPITEVTEDMSPNSLRSRMTNGIPSPALSPGLGWRPGEIRILPPHPGSATSSTGGSDEQRQARTGNVLAPIVIPPAPPITTSTIATQSAGPSATDDRSALQLPSRGLSRSRAGSAPSPIHVVRDSRDITSYNITVTPIVETSSAGSTPMSPNNEDAARAHQQTFPETPSAFSPTFSTADSDSTSDRHSMMPAAPATAGAAINGKPGFTSLAQQVLLSRSSTTNATPQIRPGGGRPSHSRQGSRSKNRATAIFPSAAAASMLKDVLPASPEEEESPATRQTPAEGETVSQADTESLATNDHVPDSASIYSIGSYGSAANVPQKRMSQSSDAHSRNSVHDSITKREAKPLPVMPMSPTESAESHYEEALPAPVVDSASASSASLSAPSTSGSSVGSSAQPSQPVEVPSSLSRKTTPAPQESVVELALPSQPTPEPEAAAIEEQQPSESEPELEQEVEIPAEPQQRPPFLLTPPPPPVDPRLGSPHIIPVITPARGNGELDPMHATLGSPPPYYTVMYDRDANGRDIERMTPSTGGSNGYPDAYTYTPITPALPLRDQRTLSIQSISSPNPPGTARGSRHQRPRPPLPVGPRRPTVTPTTPGPSGPRNRTGSVSSIASNMHGRRVASSAPRFQTPPVKWRGYTMEAAKWTFSSAQLQSIVSRAIRQSAEASSIRLLRLETIDTEIPDEIHRLEMQRTDVKTRYKMLSRRRGNLLATLTGLLDGTEQEDPTYALRLVENLKELSTELDQLAENLHNCDEQIAQLMSLRDVHSASALAMALRKLNSSFLKQIAVGEELKQQITTLQAERDEAWSQAVDVANEYDDLNERMEGHQSPGPSMYNKRSSRVLASKKSSIRVSKAGLRSSSRRSSVSSIGHNQQRYSSALSSATMDDIPPVPPIPRRRPDDIRTDLETRTSALSTSPSSETRALDQAQAELYSMLGIPVPDPRSSRRSHSVIYSAVSDSESSNNPLLSPPLQSRSQRRSDVSRPSSLPGSSSLSEALRGMTADRTAMLATLGMLND</sequence>
<feature type="compositionally biased region" description="Basic residues" evidence="2">
    <location>
        <begin position="703"/>
        <end position="713"/>
    </location>
</feature>
<feature type="compositionally biased region" description="Basic and acidic residues" evidence="2">
    <location>
        <begin position="797"/>
        <end position="813"/>
    </location>
</feature>
<feature type="region of interest" description="Disordered" evidence="2">
    <location>
        <begin position="59"/>
        <end position="91"/>
    </location>
</feature>
<feature type="compositionally biased region" description="Low complexity" evidence="2">
    <location>
        <begin position="569"/>
        <end position="585"/>
    </location>
</feature>
<accession>A0ABQ0L4B3</accession>
<feature type="compositionally biased region" description="Low complexity" evidence="2">
    <location>
        <begin position="924"/>
        <end position="933"/>
    </location>
</feature>
<organism evidence="3 4">
    <name type="scientific">Mycena chlorophos</name>
    <name type="common">Agaric fungus</name>
    <name type="synonym">Agaricus chlorophos</name>
    <dbReference type="NCBI Taxonomy" id="658473"/>
    <lineage>
        <taxon>Eukaryota</taxon>
        <taxon>Fungi</taxon>
        <taxon>Dikarya</taxon>
        <taxon>Basidiomycota</taxon>
        <taxon>Agaricomycotina</taxon>
        <taxon>Agaricomycetes</taxon>
        <taxon>Agaricomycetidae</taxon>
        <taxon>Agaricales</taxon>
        <taxon>Marasmiineae</taxon>
        <taxon>Mycenaceae</taxon>
        <taxon>Mycena</taxon>
    </lineage>
</organism>
<feature type="region of interest" description="Disordered" evidence="2">
    <location>
        <begin position="193"/>
        <end position="220"/>
    </location>
</feature>
<dbReference type="Proteomes" id="UP000815677">
    <property type="component" value="Unassembled WGS sequence"/>
</dbReference>
<feature type="compositionally biased region" description="Low complexity" evidence="2">
    <location>
        <begin position="1425"/>
        <end position="1442"/>
    </location>
</feature>
<dbReference type="EMBL" id="DF842035">
    <property type="protein sequence ID" value="GAT45994.1"/>
    <property type="molecule type" value="Genomic_DNA"/>
</dbReference>
<proteinExistence type="predicted"/>
<feature type="region of interest" description="Disordered" evidence="2">
    <location>
        <begin position="267"/>
        <end position="288"/>
    </location>
</feature>
<feature type="region of interest" description="Disordered" evidence="2">
    <location>
        <begin position="734"/>
        <end position="770"/>
    </location>
</feature>
<feature type="region of interest" description="Disordered" evidence="2">
    <location>
        <begin position="1"/>
        <end position="46"/>
    </location>
</feature>
<feature type="region of interest" description="Disordered" evidence="2">
    <location>
        <begin position="608"/>
        <end position="659"/>
    </location>
</feature>
<evidence type="ECO:0008006" key="5">
    <source>
        <dbReference type="Google" id="ProtNLM"/>
    </source>
</evidence>
<feature type="compositionally biased region" description="Low complexity" evidence="2">
    <location>
        <begin position="23"/>
        <end position="37"/>
    </location>
</feature>
<keyword evidence="4" id="KW-1185">Reference proteome</keyword>
<feature type="compositionally biased region" description="Low complexity" evidence="2">
    <location>
        <begin position="833"/>
        <end position="869"/>
    </location>
</feature>
<evidence type="ECO:0000313" key="3">
    <source>
        <dbReference type="EMBL" id="GAT45994.1"/>
    </source>
</evidence>
<feature type="region of interest" description="Disordered" evidence="2">
    <location>
        <begin position="685"/>
        <end position="714"/>
    </location>
</feature>
<feature type="compositionally biased region" description="Low complexity" evidence="2">
    <location>
        <begin position="546"/>
        <end position="556"/>
    </location>
</feature>
<feature type="compositionally biased region" description="Polar residues" evidence="2">
    <location>
        <begin position="873"/>
        <end position="883"/>
    </location>
</feature>